<dbReference type="GO" id="GO:0004659">
    <property type="term" value="F:prenyltransferase activity"/>
    <property type="evidence" value="ECO:0007669"/>
    <property type="project" value="InterPro"/>
</dbReference>
<keyword evidence="5" id="KW-0460">Magnesium</keyword>
<dbReference type="GO" id="GO:0046872">
    <property type="term" value="F:metal ion binding"/>
    <property type="evidence" value="ECO:0007669"/>
    <property type="project" value="UniProtKB-KW"/>
</dbReference>
<sequence length="274" mass="30659">MKNLINAALNGIVSELNIDSNLNDAISYAINSGGKRIRPTIACMVYKARKNSVSREILRMASAIEMIHTASLIHDDLPGIDNDDFRRKKPTVHKKFDEATAILAGDLLFVKGLALLSENDKLGKIGANIMESLINGEFLDIKYENKKVKIEDWLRMVKGKTAALIRLSFLTGAILADYSNEETDKLGEVGESIGIAFQMTDDLLDVIGSEKEVGKKLRKDREKGKCTALQYCSVNELKEKTEIYFNRGIDIIKTIDGDFNDLIEYLIILKERTK</sequence>
<dbReference type="SUPFAM" id="SSF48576">
    <property type="entry name" value="Terpenoid synthases"/>
    <property type="match status" value="1"/>
</dbReference>
<evidence type="ECO:0000256" key="1">
    <source>
        <dbReference type="ARBA" id="ARBA00001946"/>
    </source>
</evidence>
<gene>
    <name evidence="7" type="ORF">DRP44_00775</name>
</gene>
<organism evidence="7 8">
    <name type="scientific">candidate division TA06 bacterium</name>
    <dbReference type="NCBI Taxonomy" id="2250710"/>
    <lineage>
        <taxon>Bacteria</taxon>
        <taxon>Bacteria division TA06</taxon>
    </lineage>
</organism>
<dbReference type="AlphaFoldDB" id="A0A660SAV5"/>
<dbReference type="Pfam" id="PF00348">
    <property type="entry name" value="polyprenyl_synt"/>
    <property type="match status" value="1"/>
</dbReference>
<dbReference type="PROSITE" id="PS00444">
    <property type="entry name" value="POLYPRENYL_SYNTHASE_2"/>
    <property type="match status" value="1"/>
</dbReference>
<accession>A0A660SAV5</accession>
<dbReference type="SFLD" id="SFLDG01017">
    <property type="entry name" value="Polyprenyl_Transferase_Like"/>
    <property type="match status" value="1"/>
</dbReference>
<comment type="cofactor">
    <cofactor evidence="1">
        <name>Mg(2+)</name>
        <dbReference type="ChEBI" id="CHEBI:18420"/>
    </cofactor>
</comment>
<name>A0A660SAV5_UNCT6</name>
<evidence type="ECO:0000256" key="6">
    <source>
        <dbReference type="RuleBase" id="RU004466"/>
    </source>
</evidence>
<dbReference type="Gene3D" id="1.10.600.10">
    <property type="entry name" value="Farnesyl Diphosphate Synthase"/>
    <property type="match status" value="1"/>
</dbReference>
<dbReference type="InterPro" id="IPR033749">
    <property type="entry name" value="Polyprenyl_synt_CS"/>
</dbReference>
<evidence type="ECO:0000256" key="5">
    <source>
        <dbReference type="ARBA" id="ARBA00022842"/>
    </source>
</evidence>
<dbReference type="InterPro" id="IPR000092">
    <property type="entry name" value="Polyprenyl_synt"/>
</dbReference>
<reference evidence="7 8" key="1">
    <citation type="submission" date="2018-06" db="EMBL/GenBank/DDBJ databases">
        <title>Extensive metabolic versatility and redundancy in microbially diverse, dynamic hydrothermal sediments.</title>
        <authorList>
            <person name="Dombrowski N."/>
            <person name="Teske A."/>
            <person name="Baker B.J."/>
        </authorList>
    </citation>
    <scope>NUCLEOTIDE SEQUENCE [LARGE SCALE GENOMIC DNA]</scope>
    <source>
        <strain evidence="7">B35_G9</strain>
    </source>
</reference>
<dbReference type="PANTHER" id="PTHR12001:SF85">
    <property type="entry name" value="SHORT CHAIN ISOPRENYL DIPHOSPHATE SYNTHASE"/>
    <property type="match status" value="1"/>
</dbReference>
<evidence type="ECO:0000313" key="7">
    <source>
        <dbReference type="EMBL" id="RKX67975.1"/>
    </source>
</evidence>
<dbReference type="Proteomes" id="UP000282321">
    <property type="component" value="Unassembled WGS sequence"/>
</dbReference>
<evidence type="ECO:0000256" key="2">
    <source>
        <dbReference type="ARBA" id="ARBA00006706"/>
    </source>
</evidence>
<dbReference type="PANTHER" id="PTHR12001">
    <property type="entry name" value="GERANYLGERANYL PYROPHOSPHATE SYNTHASE"/>
    <property type="match status" value="1"/>
</dbReference>
<proteinExistence type="inferred from homology"/>
<dbReference type="EMBL" id="QNBC01000005">
    <property type="protein sequence ID" value="RKX67975.1"/>
    <property type="molecule type" value="Genomic_DNA"/>
</dbReference>
<evidence type="ECO:0000256" key="3">
    <source>
        <dbReference type="ARBA" id="ARBA00022679"/>
    </source>
</evidence>
<keyword evidence="3 6" id="KW-0808">Transferase</keyword>
<dbReference type="GO" id="GO:0008299">
    <property type="term" value="P:isoprenoid biosynthetic process"/>
    <property type="evidence" value="ECO:0007669"/>
    <property type="project" value="InterPro"/>
</dbReference>
<evidence type="ECO:0000313" key="8">
    <source>
        <dbReference type="Proteomes" id="UP000282321"/>
    </source>
</evidence>
<protein>
    <submittedName>
        <fullName evidence="7">Polyprenyl synthetase family protein</fullName>
    </submittedName>
</protein>
<evidence type="ECO:0000256" key="4">
    <source>
        <dbReference type="ARBA" id="ARBA00022723"/>
    </source>
</evidence>
<dbReference type="InterPro" id="IPR008949">
    <property type="entry name" value="Isoprenoid_synthase_dom_sf"/>
</dbReference>
<comment type="similarity">
    <text evidence="2 6">Belongs to the FPP/GGPP synthase family.</text>
</comment>
<comment type="caution">
    <text evidence="7">The sequence shown here is derived from an EMBL/GenBank/DDBJ whole genome shotgun (WGS) entry which is preliminary data.</text>
</comment>
<keyword evidence="4" id="KW-0479">Metal-binding</keyword>
<dbReference type="CDD" id="cd00685">
    <property type="entry name" value="Trans_IPPS_HT"/>
    <property type="match status" value="1"/>
</dbReference>
<dbReference type="SFLD" id="SFLDS00005">
    <property type="entry name" value="Isoprenoid_Synthase_Type_I"/>
    <property type="match status" value="1"/>
</dbReference>